<feature type="chain" id="PRO_5045557406" description="Secreted protein" evidence="1">
    <location>
        <begin position="18"/>
        <end position="82"/>
    </location>
</feature>
<proteinExistence type="predicted"/>
<name>A0ABR3DK06_NEUIN</name>
<comment type="caution">
    <text evidence="2">The sequence shown here is derived from an EMBL/GenBank/DDBJ whole genome shotgun (WGS) entry which is preliminary data.</text>
</comment>
<evidence type="ECO:0000256" key="1">
    <source>
        <dbReference type="SAM" id="SignalP"/>
    </source>
</evidence>
<protein>
    <recommendedName>
        <fullName evidence="4">Secreted protein</fullName>
    </recommendedName>
</protein>
<feature type="signal peptide" evidence="1">
    <location>
        <begin position="1"/>
        <end position="17"/>
    </location>
</feature>
<accession>A0ABR3DK06</accession>
<reference evidence="2 3" key="1">
    <citation type="submission" date="2023-09" db="EMBL/GenBank/DDBJ databases">
        <title>Multi-omics analysis of a traditional fermented food reveals byproduct-associated fungal strains for waste-to-food upcycling.</title>
        <authorList>
            <consortium name="Lawrence Berkeley National Laboratory"/>
            <person name="Rekdal V.M."/>
            <person name="Villalobos-Escobedo J.M."/>
            <person name="Rodriguez-Valeron N."/>
            <person name="Garcia M.O."/>
            <person name="Vasquez D.P."/>
            <person name="Damayanti I."/>
            <person name="Sorensen P.M."/>
            <person name="Baidoo E.E."/>
            <person name="De Carvalho A.C."/>
            <person name="Riley R."/>
            <person name="Lipzen A."/>
            <person name="He G."/>
            <person name="Yan M."/>
            <person name="Haridas S."/>
            <person name="Daum C."/>
            <person name="Yoshinaga Y."/>
            <person name="Ng V."/>
            <person name="Grigoriev I.V."/>
            <person name="Munk R."/>
            <person name="Nuraida L."/>
            <person name="Wijaya C.H."/>
            <person name="Morales P.-C."/>
            <person name="Keasling J.D."/>
        </authorList>
    </citation>
    <scope>NUCLEOTIDE SEQUENCE [LARGE SCALE GENOMIC DNA]</scope>
    <source>
        <strain evidence="2 3">FGSC 2613</strain>
    </source>
</reference>
<dbReference type="Proteomes" id="UP001451303">
    <property type="component" value="Unassembled WGS sequence"/>
</dbReference>
<sequence length="82" mass="9705">MISRLYVVFLLVGGTSFVRVQWSVVNGQFWQRDADHPVPLCERRLMVKLIGRSENGGLREDDNFFFFFWEAMMGKCDGRKKW</sequence>
<evidence type="ECO:0008006" key="4">
    <source>
        <dbReference type="Google" id="ProtNLM"/>
    </source>
</evidence>
<evidence type="ECO:0000313" key="3">
    <source>
        <dbReference type="Proteomes" id="UP001451303"/>
    </source>
</evidence>
<keyword evidence="3" id="KW-1185">Reference proteome</keyword>
<evidence type="ECO:0000313" key="2">
    <source>
        <dbReference type="EMBL" id="KAL0473011.1"/>
    </source>
</evidence>
<dbReference type="EMBL" id="JAVLET010000002">
    <property type="protein sequence ID" value="KAL0473011.1"/>
    <property type="molecule type" value="Genomic_DNA"/>
</dbReference>
<gene>
    <name evidence="2" type="ORF">QR685DRAFT_515532</name>
</gene>
<keyword evidence="1" id="KW-0732">Signal</keyword>
<organism evidence="2 3">
    <name type="scientific">Neurospora intermedia</name>
    <dbReference type="NCBI Taxonomy" id="5142"/>
    <lineage>
        <taxon>Eukaryota</taxon>
        <taxon>Fungi</taxon>
        <taxon>Dikarya</taxon>
        <taxon>Ascomycota</taxon>
        <taxon>Pezizomycotina</taxon>
        <taxon>Sordariomycetes</taxon>
        <taxon>Sordariomycetidae</taxon>
        <taxon>Sordariales</taxon>
        <taxon>Sordariaceae</taxon>
        <taxon>Neurospora</taxon>
    </lineage>
</organism>